<evidence type="ECO:0000313" key="1">
    <source>
        <dbReference type="EMBL" id="CAG8796129.1"/>
    </source>
</evidence>
<protein>
    <submittedName>
        <fullName evidence="1">18122_t:CDS:1</fullName>
    </submittedName>
</protein>
<organism evidence="1 2">
    <name type="scientific">Racocetra persica</name>
    <dbReference type="NCBI Taxonomy" id="160502"/>
    <lineage>
        <taxon>Eukaryota</taxon>
        <taxon>Fungi</taxon>
        <taxon>Fungi incertae sedis</taxon>
        <taxon>Mucoromycota</taxon>
        <taxon>Glomeromycotina</taxon>
        <taxon>Glomeromycetes</taxon>
        <taxon>Diversisporales</taxon>
        <taxon>Gigasporaceae</taxon>
        <taxon>Racocetra</taxon>
    </lineage>
</organism>
<sequence>TRKVSMDRDYARRFDGEVRQRVDEKDLNAGINCYPLCQTLDQTLGNIIVLSQCGWPYWRDRMFRPVVIPLIKKCGGLIYPDLLRFVN</sequence>
<evidence type="ECO:0000313" key="2">
    <source>
        <dbReference type="Proteomes" id="UP000789920"/>
    </source>
</evidence>
<feature type="non-terminal residue" evidence="1">
    <location>
        <position position="87"/>
    </location>
</feature>
<dbReference type="EMBL" id="CAJVQC010056167">
    <property type="protein sequence ID" value="CAG8796129.1"/>
    <property type="molecule type" value="Genomic_DNA"/>
</dbReference>
<comment type="caution">
    <text evidence="1">The sequence shown here is derived from an EMBL/GenBank/DDBJ whole genome shotgun (WGS) entry which is preliminary data.</text>
</comment>
<proteinExistence type="predicted"/>
<name>A0ACA9RJI9_9GLOM</name>
<accession>A0ACA9RJI9</accession>
<feature type="non-terminal residue" evidence="1">
    <location>
        <position position="1"/>
    </location>
</feature>
<gene>
    <name evidence="1" type="ORF">RPERSI_LOCUS20098</name>
</gene>
<keyword evidence="2" id="KW-1185">Reference proteome</keyword>
<reference evidence="1" key="1">
    <citation type="submission" date="2021-06" db="EMBL/GenBank/DDBJ databases">
        <authorList>
            <person name="Kallberg Y."/>
            <person name="Tangrot J."/>
            <person name="Rosling A."/>
        </authorList>
    </citation>
    <scope>NUCLEOTIDE SEQUENCE</scope>
    <source>
        <strain evidence="1">MA461A</strain>
    </source>
</reference>
<dbReference type="Proteomes" id="UP000789920">
    <property type="component" value="Unassembled WGS sequence"/>
</dbReference>